<evidence type="ECO:0000313" key="1">
    <source>
        <dbReference type="EMBL" id="CAG5895882.1"/>
    </source>
</evidence>
<dbReference type="AlphaFoldDB" id="A0A8S4AW82"/>
<name>A0A8S4AW82_9TELE</name>
<reference evidence="1" key="1">
    <citation type="submission" date="2021-05" db="EMBL/GenBank/DDBJ databases">
        <authorList>
            <person name="Tigano A."/>
        </authorList>
    </citation>
    <scope>NUCLEOTIDE SEQUENCE</scope>
</reference>
<keyword evidence="2" id="KW-1185">Reference proteome</keyword>
<protein>
    <submittedName>
        <fullName evidence="1">(Atlantic silverside) hypothetical protein</fullName>
    </submittedName>
</protein>
<accession>A0A8S4AW82</accession>
<proteinExistence type="predicted"/>
<sequence length="122" mass="13603">MRFNEGWYLALQSRSLDLDEISVSSSAPRKAAAGMKEQLSGGCSSHLYPNPAATETEVSENRVPYQQRVPGFVFNSRASVTPLPVEVSFKLMNKYVRSLPGNELKTDRVPWLNCMYDLFGVA</sequence>
<dbReference type="EMBL" id="CAJRST010006668">
    <property type="protein sequence ID" value="CAG5895882.1"/>
    <property type="molecule type" value="Genomic_DNA"/>
</dbReference>
<gene>
    <name evidence="1" type="ORF">MMEN_LOCUS6941</name>
</gene>
<evidence type="ECO:0000313" key="2">
    <source>
        <dbReference type="Proteomes" id="UP000677803"/>
    </source>
</evidence>
<dbReference type="Proteomes" id="UP000677803">
    <property type="component" value="Unassembled WGS sequence"/>
</dbReference>
<comment type="caution">
    <text evidence="1">The sequence shown here is derived from an EMBL/GenBank/DDBJ whole genome shotgun (WGS) entry which is preliminary data.</text>
</comment>
<organism evidence="1 2">
    <name type="scientific">Menidia menidia</name>
    <name type="common">Atlantic silverside</name>
    <dbReference type="NCBI Taxonomy" id="238744"/>
    <lineage>
        <taxon>Eukaryota</taxon>
        <taxon>Metazoa</taxon>
        <taxon>Chordata</taxon>
        <taxon>Craniata</taxon>
        <taxon>Vertebrata</taxon>
        <taxon>Euteleostomi</taxon>
        <taxon>Actinopterygii</taxon>
        <taxon>Neopterygii</taxon>
        <taxon>Teleostei</taxon>
        <taxon>Neoteleostei</taxon>
        <taxon>Acanthomorphata</taxon>
        <taxon>Ovalentaria</taxon>
        <taxon>Atherinomorphae</taxon>
        <taxon>Atheriniformes</taxon>
        <taxon>Atherinopsidae</taxon>
        <taxon>Menidiinae</taxon>
        <taxon>Menidia</taxon>
    </lineage>
</organism>